<dbReference type="InterPro" id="IPR012334">
    <property type="entry name" value="Pectin_lyas_fold"/>
</dbReference>
<proteinExistence type="predicted"/>
<dbReference type="Gene3D" id="3.30.2020.50">
    <property type="match status" value="1"/>
</dbReference>
<dbReference type="GO" id="GO:0051701">
    <property type="term" value="P:biological process involved in interaction with host"/>
    <property type="evidence" value="ECO:0007669"/>
    <property type="project" value="UniProtKB-ARBA"/>
</dbReference>
<dbReference type="EMBL" id="MK972698">
    <property type="protein sequence ID" value="QEI24109.1"/>
    <property type="molecule type" value="Genomic_DNA"/>
</dbReference>
<comment type="subcellular location">
    <subcellularLocation>
        <location evidence="1">Virion</location>
    </subcellularLocation>
</comment>
<dbReference type="SUPFAM" id="SSF51126">
    <property type="entry name" value="Pectin lyase-like"/>
    <property type="match status" value="1"/>
</dbReference>
<keyword evidence="2" id="KW-0946">Virion</keyword>
<dbReference type="GO" id="GO:0044423">
    <property type="term" value="C:virion component"/>
    <property type="evidence" value="ECO:0007669"/>
    <property type="project" value="UniProtKB-KW"/>
</dbReference>
<protein>
    <submittedName>
        <fullName evidence="3">Tail fibers protein</fullName>
    </submittedName>
</protein>
<evidence type="ECO:0000313" key="3">
    <source>
        <dbReference type="EMBL" id="QEI24109.1"/>
    </source>
</evidence>
<dbReference type="Proteomes" id="UP000324191">
    <property type="component" value="Segment"/>
</dbReference>
<sequence>MTRNVEELFGGVVTAPHQIPFTYKSNVGGETFLSLPFYPVTGVITINGGMQVPLDNFEIEGNTLNLGRALSKGDVVYCLFDKILSPEDTAKGIRIYKFQAVGGETEFTPDFTSYGVQSLYIGGEYKTPEIEYSYSSTTGKVSLQTALTAGVWVVAEMSVKQPNISPAFDRSIQEIARSANVKDSEVIVSTDTISLLDGKKVVYDIAAQTSYGLPTIPDGSVISSVSNGQLTYNPGNITVSLLPAPYPVQTALDQYKALISSKQGTANIGHSSPAASLVERSLQMKLSDIINIKDFGAIGDGLLHPLSEKFNTLSAAQMVYPFVTDLNQSQDYAGTQAAINAAKAGYAVFAPSGKYEINHGLVADYALCMYGEGAQGLRTVDATMHSPSPVRGTVFNSHVATGRMLSIDSGSAYCFGMTLRDFAIWGVDGQCDVGLYINGVGWMGIVKGINIQFFPNQALEIGYIQDTYFTNCSFLQSGSVDKPAVTMIQDSNYVYFTGCHFELTPYMIKCGNPWFLFFNHCHFEVARPVSTGSTPADRFVYTKAPIDLGTSYRVFFCNNVFIPTDVGYLATKLSVSRKDVPYFITGSGSVISFTGDTFLAPEGTIKSAYLSGTDIDFNGVKFIRCDPSDYGLFVQNGKVANCSYGIDVTADTVTLCGIKVPTGSVTNTKFGFYEADSNGQRTAGGLLVGGAHCSGNELPIDARINIYADSGITVNGFDGGKPFFVDVANAGDIDLTKIHPAANLRITGAAVSIFHIYGAPYGRDLIIASNTTDGVIKYAANNIIPKGSVDFAIPQYHHTLWRCINDGSATMYQIS</sequence>
<name>A0A5C0CD84_9CAUD</name>
<dbReference type="Gene3D" id="2.160.20.10">
    <property type="entry name" value="Single-stranded right-handed beta-helix, Pectin lyase-like"/>
    <property type="match status" value="1"/>
</dbReference>
<dbReference type="InterPro" id="IPR011050">
    <property type="entry name" value="Pectin_lyase_fold/virulence"/>
</dbReference>
<evidence type="ECO:0000256" key="1">
    <source>
        <dbReference type="ARBA" id="ARBA00004328"/>
    </source>
</evidence>
<evidence type="ECO:0000256" key="2">
    <source>
        <dbReference type="ARBA" id="ARBA00022844"/>
    </source>
</evidence>
<organism evidence="3 4">
    <name type="scientific">Salmonella phage SS3</name>
    <dbReference type="NCBI Taxonomy" id="2592215"/>
    <lineage>
        <taxon>Viruses</taxon>
        <taxon>Duplodnaviria</taxon>
        <taxon>Heunggongvirae</taxon>
        <taxon>Uroviricota</taxon>
        <taxon>Caudoviricetes</taxon>
        <taxon>Pantevenvirales</taxon>
        <taxon>Ackermannviridae</taxon>
        <taxon>Cvivirinae</taxon>
        <taxon>Kuttervirus</taxon>
        <taxon>Kuttervirus SS9</taxon>
    </lineage>
</organism>
<evidence type="ECO:0000313" key="4">
    <source>
        <dbReference type="Proteomes" id="UP000324191"/>
    </source>
</evidence>
<accession>A0A5C0CD84</accession>
<reference evidence="3 4" key="1">
    <citation type="submission" date="2019-05" db="EMBL/GenBank/DDBJ databases">
        <title>Salmonella bacteriophage diversity and host specificity revealed by physiological characterization and whole genome sequencing.</title>
        <authorList>
            <person name="Fong K."/>
            <person name="Tremblay D."/>
            <person name="Delaquis P."/>
            <person name="Moineau S."/>
            <person name="Goodridge L."/>
            <person name="Levesque R."/>
            <person name="Wang S."/>
        </authorList>
    </citation>
    <scope>NUCLEOTIDE SEQUENCE [LARGE SCALE GENOMIC DNA]</scope>
</reference>
<dbReference type="GO" id="GO:0019058">
    <property type="term" value="P:viral life cycle"/>
    <property type="evidence" value="ECO:0007669"/>
    <property type="project" value="UniProtKB-ARBA"/>
</dbReference>